<accession>A0ABM9DYL8</accession>
<dbReference type="Pfam" id="PF02091">
    <property type="entry name" value="tRNA-synt_2e"/>
    <property type="match status" value="2"/>
</dbReference>
<evidence type="ECO:0000256" key="7">
    <source>
        <dbReference type="ARBA" id="ARBA00023146"/>
    </source>
</evidence>
<proteinExistence type="inferred from homology"/>
<evidence type="ECO:0000313" key="11">
    <source>
        <dbReference type="EMBL" id="CAH2401859.1"/>
    </source>
</evidence>
<dbReference type="HAMAP" id="MF_00254">
    <property type="entry name" value="Gly_tRNA_synth_alpha"/>
    <property type="match status" value="1"/>
</dbReference>
<keyword evidence="4 9" id="KW-0547">Nucleotide-binding</keyword>
<dbReference type="NCBIfam" id="TIGR00388">
    <property type="entry name" value="glyQ"/>
    <property type="match status" value="1"/>
</dbReference>
<evidence type="ECO:0000313" key="12">
    <source>
        <dbReference type="Proteomes" id="UP001153050"/>
    </source>
</evidence>
<dbReference type="EC" id="6.1.1.14" evidence="9"/>
<evidence type="ECO:0000256" key="10">
    <source>
        <dbReference type="SAM" id="MobiDB-lite"/>
    </source>
</evidence>
<feature type="region of interest" description="Disordered" evidence="10">
    <location>
        <begin position="297"/>
        <end position="331"/>
    </location>
</feature>
<keyword evidence="9" id="KW-0963">Cytoplasm</keyword>
<evidence type="ECO:0000256" key="6">
    <source>
        <dbReference type="ARBA" id="ARBA00022917"/>
    </source>
</evidence>
<dbReference type="PANTHER" id="PTHR30075:SF2">
    <property type="entry name" value="GLYCINE--TRNA LIGASE, CHLOROPLASTIC_MITOCHONDRIAL 2"/>
    <property type="match status" value="1"/>
</dbReference>
<organism evidence="11 12">
    <name type="scientific">Mesorhizobium escarrei</name>
    <dbReference type="NCBI Taxonomy" id="666018"/>
    <lineage>
        <taxon>Bacteria</taxon>
        <taxon>Pseudomonadati</taxon>
        <taxon>Pseudomonadota</taxon>
        <taxon>Alphaproteobacteria</taxon>
        <taxon>Hyphomicrobiales</taxon>
        <taxon>Phyllobacteriaceae</taxon>
        <taxon>Mesorhizobium</taxon>
    </lineage>
</organism>
<dbReference type="NCBIfam" id="NF006827">
    <property type="entry name" value="PRK09348.1"/>
    <property type="match status" value="1"/>
</dbReference>
<comment type="similarity">
    <text evidence="1 9">Belongs to the class-II aminoacyl-tRNA synthetase family.</text>
</comment>
<comment type="caution">
    <text evidence="11">The sequence shown here is derived from an EMBL/GenBank/DDBJ whole genome shotgun (WGS) entry which is preliminary data.</text>
</comment>
<evidence type="ECO:0000256" key="1">
    <source>
        <dbReference type="ARBA" id="ARBA00008226"/>
    </source>
</evidence>
<dbReference type="PRINTS" id="PR01044">
    <property type="entry name" value="TRNASYNTHGA"/>
</dbReference>
<name>A0ABM9DYL8_9HYPH</name>
<dbReference type="Proteomes" id="UP001153050">
    <property type="component" value="Unassembled WGS sequence"/>
</dbReference>
<dbReference type="Gene3D" id="1.20.58.180">
    <property type="entry name" value="Class II aaRS and biotin synthetases, domain 2"/>
    <property type="match status" value="1"/>
</dbReference>
<evidence type="ECO:0000256" key="3">
    <source>
        <dbReference type="ARBA" id="ARBA00022598"/>
    </source>
</evidence>
<gene>
    <name evidence="9 11" type="primary">glyQ</name>
    <name evidence="11" type="ORF">MES5069_30208</name>
</gene>
<evidence type="ECO:0000256" key="4">
    <source>
        <dbReference type="ARBA" id="ARBA00022741"/>
    </source>
</evidence>
<dbReference type="SUPFAM" id="SSF55681">
    <property type="entry name" value="Class II aaRS and biotin synthetases"/>
    <property type="match status" value="2"/>
</dbReference>
<comment type="subcellular location">
    <subcellularLocation>
        <location evidence="9">Cytoplasm</location>
    </subcellularLocation>
</comment>
<comment type="catalytic activity">
    <reaction evidence="8 9">
        <text>tRNA(Gly) + glycine + ATP = glycyl-tRNA(Gly) + AMP + diphosphate</text>
        <dbReference type="Rhea" id="RHEA:16013"/>
        <dbReference type="Rhea" id="RHEA-COMP:9664"/>
        <dbReference type="Rhea" id="RHEA-COMP:9683"/>
        <dbReference type="ChEBI" id="CHEBI:30616"/>
        <dbReference type="ChEBI" id="CHEBI:33019"/>
        <dbReference type="ChEBI" id="CHEBI:57305"/>
        <dbReference type="ChEBI" id="CHEBI:78442"/>
        <dbReference type="ChEBI" id="CHEBI:78522"/>
        <dbReference type="ChEBI" id="CHEBI:456215"/>
        <dbReference type="EC" id="6.1.1.14"/>
    </reaction>
</comment>
<dbReference type="InterPro" id="IPR006194">
    <property type="entry name" value="Gly-tRNA-synth_heterodimer"/>
</dbReference>
<keyword evidence="7 9" id="KW-0030">Aminoacyl-tRNA synthetase</keyword>
<evidence type="ECO:0000256" key="9">
    <source>
        <dbReference type="HAMAP-Rule" id="MF_00254"/>
    </source>
</evidence>
<dbReference type="InterPro" id="IPR002310">
    <property type="entry name" value="Gly-tRNA_ligase_asu"/>
</dbReference>
<feature type="compositionally biased region" description="Low complexity" evidence="10">
    <location>
        <begin position="301"/>
        <end position="323"/>
    </location>
</feature>
<keyword evidence="12" id="KW-1185">Reference proteome</keyword>
<dbReference type="PROSITE" id="PS50861">
    <property type="entry name" value="AA_TRNA_LIGASE_II_GLYAB"/>
    <property type="match status" value="1"/>
</dbReference>
<dbReference type="GO" id="GO:0004820">
    <property type="term" value="F:glycine-tRNA ligase activity"/>
    <property type="evidence" value="ECO:0007669"/>
    <property type="project" value="UniProtKB-EC"/>
</dbReference>
<dbReference type="EMBL" id="CAKXZT010000124">
    <property type="protein sequence ID" value="CAH2401859.1"/>
    <property type="molecule type" value="Genomic_DNA"/>
</dbReference>
<reference evidence="11 12" key="1">
    <citation type="submission" date="2022-03" db="EMBL/GenBank/DDBJ databases">
        <authorList>
            <person name="Brunel B."/>
        </authorList>
    </citation>
    <scope>NUCLEOTIDE SEQUENCE [LARGE SCALE GENOMIC DNA]</scope>
    <source>
        <strain evidence="11">STM5069sample</strain>
    </source>
</reference>
<comment type="subunit">
    <text evidence="2 9">Tetramer of two alpha and two beta subunits.</text>
</comment>
<dbReference type="Gene3D" id="3.30.930.10">
    <property type="entry name" value="Bira Bifunctional Protein, Domain 2"/>
    <property type="match status" value="1"/>
</dbReference>
<protein>
    <recommendedName>
        <fullName evidence="9">Glycine--tRNA ligase alpha subunit</fullName>
        <ecNumber evidence="9">6.1.1.14</ecNumber>
    </recommendedName>
    <alternativeName>
        <fullName evidence="9">Glycyl-tRNA synthetase alpha subunit</fullName>
        <shortName evidence="9">GlyRS</shortName>
    </alternativeName>
</protein>
<sequence length="393" mass="43080">MSRVNSPDCPGCGRPLALTLAGGRSREGRIPAFPVEAAVTIDIPARMHPSRSFQGLILTLHNYWADYGCVVLQPYDMEVGAGTFHPATTLRALGPKRWNAAYVQPSRRPKDGRYGENPNRLQHYYQYQVILKPNPPNLQELYLGSLAAIGVDPLLHDIRFVEDDWESPTLGAWGLGWECWCDGMEVSQFTYFQQVCGIECAPVAGELTYGLERLAMYVQGVDNVYDLNFNGREGADKVTYGDVFLQAEQEYSRHNFEFANTAMLLRHFEDAEAECKALLDAGAPFAPLEGEMTAKRAEGVASEGTASKTSSTASATPPGQTSTGHPPLKGEGNHRLVFPAYDQCIKASHVFNLLDARGVISVTERQSYILRVRNLAKACGEAFLLTQAGGLAA</sequence>
<evidence type="ECO:0000256" key="8">
    <source>
        <dbReference type="ARBA" id="ARBA00047937"/>
    </source>
</evidence>
<evidence type="ECO:0000256" key="2">
    <source>
        <dbReference type="ARBA" id="ARBA00011209"/>
    </source>
</evidence>
<keyword evidence="3 9" id="KW-0436">Ligase</keyword>
<evidence type="ECO:0000256" key="5">
    <source>
        <dbReference type="ARBA" id="ARBA00022840"/>
    </source>
</evidence>
<dbReference type="InterPro" id="IPR045864">
    <property type="entry name" value="aa-tRNA-synth_II/BPL/LPL"/>
</dbReference>
<keyword evidence="6 9" id="KW-0648">Protein biosynthesis</keyword>
<dbReference type="CDD" id="cd00733">
    <property type="entry name" value="GlyRS_alpha_core"/>
    <property type="match status" value="1"/>
</dbReference>
<dbReference type="PANTHER" id="PTHR30075">
    <property type="entry name" value="GLYCYL-TRNA SYNTHETASE"/>
    <property type="match status" value="1"/>
</dbReference>
<keyword evidence="5 9" id="KW-0067">ATP-binding</keyword>